<dbReference type="InterPro" id="IPR032508">
    <property type="entry name" value="FecR_C"/>
</dbReference>
<dbReference type="Pfam" id="PF04773">
    <property type="entry name" value="FecR"/>
    <property type="match status" value="1"/>
</dbReference>
<dbReference type="Pfam" id="PF16344">
    <property type="entry name" value="FecR_C"/>
    <property type="match status" value="1"/>
</dbReference>
<dbReference type="EMBL" id="CP059732">
    <property type="protein sequence ID" value="QMW00869.1"/>
    <property type="molecule type" value="Genomic_DNA"/>
</dbReference>
<dbReference type="InterPro" id="IPR012373">
    <property type="entry name" value="Ferrdict_sens_TM"/>
</dbReference>
<evidence type="ECO:0000259" key="3">
    <source>
        <dbReference type="Pfam" id="PF16344"/>
    </source>
</evidence>
<dbReference type="GO" id="GO:0016989">
    <property type="term" value="F:sigma factor antagonist activity"/>
    <property type="evidence" value="ECO:0007669"/>
    <property type="project" value="TreeGrafter"/>
</dbReference>
<dbReference type="Gene3D" id="3.55.50.30">
    <property type="match status" value="1"/>
</dbReference>
<dbReference type="Proteomes" id="UP000515369">
    <property type="component" value="Chromosome"/>
</dbReference>
<evidence type="ECO:0000313" key="4">
    <source>
        <dbReference type="EMBL" id="QMW00869.1"/>
    </source>
</evidence>
<keyword evidence="1" id="KW-1133">Transmembrane helix</keyword>
<keyword evidence="1" id="KW-0472">Membrane</keyword>
<sequence>MKAAPKEGLPLTDEMDPQQLRALLTKYQNGEASDSERAQVEAWYDALDAETELTRAASDKRAFIEHYWQQLAEQIRPSTNIRAMPIGLYRLAAAAVLVLGIGLSWYFLMNAGRETDSGRLTAQTGKLELVRKTNESDQPIRVALSDGSVITLKPGSQVQYPSMFTGNRREVQLDGEAFFEVTKNPERPFLVYANGLVTKVLGTSFTIVAKADKPTAEVVVRTGRVAVYQQTDKQAATSDMVLKPNEKATYFLADRRIVKSLADHPVVLRPEAIKTQFVFDDTPVAKVFRELDDVYGIHISFDEQALVNCTLTANLANQPLSAQLDMICLSIGATYQTKGTQIQVSSRGCP</sequence>
<keyword evidence="5" id="KW-1185">Reference proteome</keyword>
<feature type="domain" description="FecR protein" evidence="2">
    <location>
        <begin position="137"/>
        <end position="225"/>
    </location>
</feature>
<reference evidence="4 5" key="1">
    <citation type="submission" date="2020-07" db="EMBL/GenBank/DDBJ databases">
        <title>Spirosoma foliorum sp. nov., isolated from the leaves on the Nejang mountain Korea, Republic of.</title>
        <authorList>
            <person name="Ho H."/>
            <person name="Lee Y.-J."/>
            <person name="Nurcahyanto D.-A."/>
            <person name="Kim S.-G."/>
        </authorList>
    </citation>
    <scope>NUCLEOTIDE SEQUENCE [LARGE SCALE GENOMIC DNA]</scope>
    <source>
        <strain evidence="4 5">PL0136</strain>
    </source>
</reference>
<evidence type="ECO:0000313" key="5">
    <source>
        <dbReference type="Proteomes" id="UP000515369"/>
    </source>
</evidence>
<evidence type="ECO:0000259" key="2">
    <source>
        <dbReference type="Pfam" id="PF04773"/>
    </source>
</evidence>
<gene>
    <name evidence="4" type="ORF">H3H32_23190</name>
</gene>
<protein>
    <submittedName>
        <fullName evidence="4">FecR domain-containing protein</fullName>
    </submittedName>
</protein>
<name>A0A7G5GPS7_9BACT</name>
<dbReference type="RefSeq" id="WP_182457982.1">
    <property type="nucleotide sequence ID" value="NZ_CP059732.1"/>
</dbReference>
<organism evidence="4 5">
    <name type="scientific">Spirosoma foliorum</name>
    <dbReference type="NCBI Taxonomy" id="2710596"/>
    <lineage>
        <taxon>Bacteria</taxon>
        <taxon>Pseudomonadati</taxon>
        <taxon>Bacteroidota</taxon>
        <taxon>Cytophagia</taxon>
        <taxon>Cytophagales</taxon>
        <taxon>Cytophagaceae</taxon>
        <taxon>Spirosoma</taxon>
    </lineage>
</organism>
<feature type="domain" description="Protein FecR C-terminal" evidence="3">
    <location>
        <begin position="276"/>
        <end position="343"/>
    </location>
</feature>
<dbReference type="PANTHER" id="PTHR30273">
    <property type="entry name" value="PERIPLASMIC SIGNAL SENSOR AND SIGMA FACTOR ACTIVATOR FECR-RELATED"/>
    <property type="match status" value="1"/>
</dbReference>
<proteinExistence type="predicted"/>
<dbReference type="InterPro" id="IPR006860">
    <property type="entry name" value="FecR"/>
</dbReference>
<keyword evidence="1" id="KW-0812">Transmembrane</keyword>
<feature type="transmembrane region" description="Helical" evidence="1">
    <location>
        <begin position="88"/>
        <end position="108"/>
    </location>
</feature>
<accession>A0A7G5GPS7</accession>
<dbReference type="PANTHER" id="PTHR30273:SF2">
    <property type="entry name" value="PROTEIN FECR"/>
    <property type="match status" value="1"/>
</dbReference>
<evidence type="ECO:0000256" key="1">
    <source>
        <dbReference type="SAM" id="Phobius"/>
    </source>
</evidence>
<dbReference type="PIRSF" id="PIRSF018266">
    <property type="entry name" value="FecR"/>
    <property type="match status" value="1"/>
</dbReference>
<dbReference type="AlphaFoldDB" id="A0A7G5GPS7"/>
<dbReference type="Gene3D" id="2.60.120.1440">
    <property type="match status" value="1"/>
</dbReference>
<dbReference type="KEGG" id="sfol:H3H32_23190"/>